<evidence type="ECO:0000313" key="1">
    <source>
        <dbReference type="EMBL" id="KOC71254.1"/>
    </source>
</evidence>
<reference evidence="1 2" key="1">
    <citation type="submission" date="2015-07" db="EMBL/GenBank/DDBJ databases">
        <title>The genome of Habropoda laboriosa.</title>
        <authorList>
            <person name="Pan H."/>
            <person name="Kapheim K."/>
        </authorList>
    </citation>
    <scope>NUCLEOTIDE SEQUENCE [LARGE SCALE GENOMIC DNA]</scope>
    <source>
        <strain evidence="1">0110345459</strain>
    </source>
</reference>
<keyword evidence="2" id="KW-1185">Reference proteome</keyword>
<gene>
    <name evidence="1" type="ORF">WH47_05369</name>
</gene>
<proteinExistence type="predicted"/>
<dbReference type="Proteomes" id="UP000053825">
    <property type="component" value="Unassembled WGS sequence"/>
</dbReference>
<accession>A0A0L7RK91</accession>
<name>A0A0L7RK91_9HYME</name>
<dbReference type="EMBL" id="KQ414574">
    <property type="protein sequence ID" value="KOC71254.1"/>
    <property type="molecule type" value="Genomic_DNA"/>
</dbReference>
<protein>
    <submittedName>
        <fullName evidence="1">Uncharacterized protein</fullName>
    </submittedName>
</protein>
<sequence>MELLEPKRFFKHFKINRSRSMQKLKSLQNLISMKACSRFVSTLCEKSIPPLRLWISRSLYFTKVLILPSRVISVKTLTP</sequence>
<dbReference type="AlphaFoldDB" id="A0A0L7RK91"/>
<evidence type="ECO:0000313" key="2">
    <source>
        <dbReference type="Proteomes" id="UP000053825"/>
    </source>
</evidence>
<organism evidence="1 2">
    <name type="scientific">Habropoda laboriosa</name>
    <dbReference type="NCBI Taxonomy" id="597456"/>
    <lineage>
        <taxon>Eukaryota</taxon>
        <taxon>Metazoa</taxon>
        <taxon>Ecdysozoa</taxon>
        <taxon>Arthropoda</taxon>
        <taxon>Hexapoda</taxon>
        <taxon>Insecta</taxon>
        <taxon>Pterygota</taxon>
        <taxon>Neoptera</taxon>
        <taxon>Endopterygota</taxon>
        <taxon>Hymenoptera</taxon>
        <taxon>Apocrita</taxon>
        <taxon>Aculeata</taxon>
        <taxon>Apoidea</taxon>
        <taxon>Anthophila</taxon>
        <taxon>Apidae</taxon>
        <taxon>Habropoda</taxon>
    </lineage>
</organism>